<organism evidence="1 2">
    <name type="scientific">Melastoma candidum</name>
    <dbReference type="NCBI Taxonomy" id="119954"/>
    <lineage>
        <taxon>Eukaryota</taxon>
        <taxon>Viridiplantae</taxon>
        <taxon>Streptophyta</taxon>
        <taxon>Embryophyta</taxon>
        <taxon>Tracheophyta</taxon>
        <taxon>Spermatophyta</taxon>
        <taxon>Magnoliopsida</taxon>
        <taxon>eudicotyledons</taxon>
        <taxon>Gunneridae</taxon>
        <taxon>Pentapetalae</taxon>
        <taxon>rosids</taxon>
        <taxon>malvids</taxon>
        <taxon>Myrtales</taxon>
        <taxon>Melastomataceae</taxon>
        <taxon>Melastomatoideae</taxon>
        <taxon>Melastomateae</taxon>
        <taxon>Melastoma</taxon>
    </lineage>
</organism>
<protein>
    <submittedName>
        <fullName evidence="1">Uncharacterized protein</fullName>
    </submittedName>
</protein>
<comment type="caution">
    <text evidence="1">The sequence shown here is derived from an EMBL/GenBank/DDBJ whole genome shotgun (WGS) entry which is preliminary data.</text>
</comment>
<gene>
    <name evidence="1" type="ORF">MLD38_009855</name>
</gene>
<keyword evidence="2" id="KW-1185">Reference proteome</keyword>
<proteinExistence type="predicted"/>
<reference evidence="2" key="1">
    <citation type="journal article" date="2023" name="Front. Plant Sci.">
        <title>Chromosomal-level genome assembly of Melastoma candidum provides insights into trichome evolution.</title>
        <authorList>
            <person name="Zhong Y."/>
            <person name="Wu W."/>
            <person name="Sun C."/>
            <person name="Zou P."/>
            <person name="Liu Y."/>
            <person name="Dai S."/>
            <person name="Zhou R."/>
        </authorList>
    </citation>
    <scope>NUCLEOTIDE SEQUENCE [LARGE SCALE GENOMIC DNA]</scope>
</reference>
<sequence>MRKGSVLANEFTVSSVCLLSNHAVLECRQLHGFVVKNGMGEQSVVTWSSTMAGYLQNEMYEQAVALF</sequence>
<evidence type="ECO:0000313" key="1">
    <source>
        <dbReference type="EMBL" id="KAI4384088.1"/>
    </source>
</evidence>
<accession>A0ACB9RYI9</accession>
<dbReference type="Proteomes" id="UP001057402">
    <property type="component" value="Chromosome 3"/>
</dbReference>
<evidence type="ECO:0000313" key="2">
    <source>
        <dbReference type="Proteomes" id="UP001057402"/>
    </source>
</evidence>
<dbReference type="EMBL" id="CM042882">
    <property type="protein sequence ID" value="KAI4384088.1"/>
    <property type="molecule type" value="Genomic_DNA"/>
</dbReference>
<name>A0ACB9RYI9_9MYRT</name>